<evidence type="ECO:0000313" key="8">
    <source>
        <dbReference type="EMBL" id="EGN56031.1"/>
    </source>
</evidence>
<sequence>MGIIKEKITKDIQSQRSKGIVKSSKIDQALGKYNLNVDEEEVRYKIKELIAEKVPENDTIDVKKFLLSSVELTSLHTADTEESILAMVEKVNKFDSAYPDLPHVATICTYPNFANLVRNTLEIDGVEIAVVSGSFPSSQTFMEVKVAETALAIKDGATNVDIVLPVGKYLSEDYEGVADDINELKQTCGEIPMKVILETCDLPTLSDVKKAAILAMYSGADYIKTSTGKEKAGATPEGVYVMCQAIKEYYDETGIMIGLKPAGGINTVMDAVIYYTIVKEILGEKWLTNELFRLGTSRLTNLLLSEVIGKETKWY</sequence>
<dbReference type="PANTHER" id="PTHR10889">
    <property type="entry name" value="DEOXYRIBOSE-PHOSPHATE ALDOLASE"/>
    <property type="match status" value="1"/>
</dbReference>
<dbReference type="Gene3D" id="3.20.20.70">
    <property type="entry name" value="Aldolase class I"/>
    <property type="match status" value="1"/>
</dbReference>
<dbReference type="STRING" id="688246.Premu_0554"/>
<dbReference type="AlphaFoldDB" id="F8NCE1"/>
<dbReference type="EC" id="4.1.2.4" evidence="3 7"/>
<name>F8NCE1_9BACT</name>
<evidence type="ECO:0000256" key="7">
    <source>
        <dbReference type="NCBIfam" id="TIGR00126"/>
    </source>
</evidence>
<dbReference type="InterPro" id="IPR013785">
    <property type="entry name" value="Aldolase_TIM"/>
</dbReference>
<evidence type="ECO:0000256" key="6">
    <source>
        <dbReference type="ARBA" id="ARBA00048791"/>
    </source>
</evidence>
<dbReference type="EMBL" id="GL945017">
    <property type="protein sequence ID" value="EGN56031.1"/>
    <property type="molecule type" value="Genomic_DNA"/>
</dbReference>
<proteinExistence type="inferred from homology"/>
<dbReference type="RefSeq" id="WP_007572929.1">
    <property type="nucleotide sequence ID" value="NZ_BPTS01000001.1"/>
</dbReference>
<organism evidence="8 9">
    <name type="scientific">Hallella multisaccharivorax DSM 17128</name>
    <dbReference type="NCBI Taxonomy" id="688246"/>
    <lineage>
        <taxon>Bacteria</taxon>
        <taxon>Pseudomonadati</taxon>
        <taxon>Bacteroidota</taxon>
        <taxon>Bacteroidia</taxon>
        <taxon>Bacteroidales</taxon>
        <taxon>Prevotellaceae</taxon>
        <taxon>Hallella</taxon>
    </lineage>
</organism>
<dbReference type="GO" id="GO:0004139">
    <property type="term" value="F:deoxyribose-phosphate aldolase activity"/>
    <property type="evidence" value="ECO:0007669"/>
    <property type="project" value="UniProtKB-UniRule"/>
</dbReference>
<gene>
    <name evidence="8" type="ORF">Premu_0554</name>
</gene>
<evidence type="ECO:0000256" key="5">
    <source>
        <dbReference type="ARBA" id="ARBA00023270"/>
    </source>
</evidence>
<keyword evidence="9" id="KW-1185">Reference proteome</keyword>
<dbReference type="Pfam" id="PF01791">
    <property type="entry name" value="DeoC"/>
    <property type="match status" value="1"/>
</dbReference>
<evidence type="ECO:0000313" key="9">
    <source>
        <dbReference type="Proteomes" id="UP000002772"/>
    </source>
</evidence>
<comment type="catalytic activity">
    <reaction evidence="6">
        <text>2-deoxy-D-ribose 5-phosphate = D-glyceraldehyde 3-phosphate + acetaldehyde</text>
        <dbReference type="Rhea" id="RHEA:12821"/>
        <dbReference type="ChEBI" id="CHEBI:15343"/>
        <dbReference type="ChEBI" id="CHEBI:59776"/>
        <dbReference type="ChEBI" id="CHEBI:62877"/>
        <dbReference type="EC" id="4.1.2.4"/>
    </reaction>
</comment>
<reference evidence="9" key="1">
    <citation type="journal article" date="2011" name="Stand. Genomic Sci.">
        <title>Non-contiguous finished genome sequence of the opportunistic oral pathogen Prevotella multisaccharivorax type strain (PPPA20).</title>
        <authorList>
            <person name="Pati A."/>
            <person name="Gronow S."/>
            <person name="Lu M."/>
            <person name="Lapidus A."/>
            <person name="Nolan M."/>
            <person name="Lucas S."/>
            <person name="Hammon N."/>
            <person name="Deshpande S."/>
            <person name="Cheng J.F."/>
            <person name="Tapia R."/>
            <person name="Han C."/>
            <person name="Goodwin L."/>
            <person name="Pitluck S."/>
            <person name="Liolios K."/>
            <person name="Pagani I."/>
            <person name="Mavromatis K."/>
            <person name="Mikhailova N."/>
            <person name="Huntemann M."/>
            <person name="Chen A."/>
            <person name="Palaniappan K."/>
            <person name="Land M."/>
            <person name="Hauser L."/>
            <person name="Detter J.C."/>
            <person name="Brambilla E.M."/>
            <person name="Rohde M."/>
            <person name="Goker M."/>
            <person name="Woyke T."/>
            <person name="Bristow J."/>
            <person name="Eisen J.A."/>
            <person name="Markowitz V."/>
            <person name="Hugenholtz P."/>
            <person name="Kyrpides N.C."/>
            <person name="Klenk H.P."/>
            <person name="Ivanova N."/>
        </authorList>
    </citation>
    <scope>NUCLEOTIDE SEQUENCE [LARGE SCALE GENOMIC DNA]</scope>
    <source>
        <strain evidence="9">DSM 17128</strain>
    </source>
</reference>
<keyword evidence="4 8" id="KW-0456">Lyase</keyword>
<protein>
    <recommendedName>
        <fullName evidence="3 7">Deoxyribose-phosphate aldolase</fullName>
        <ecNumber evidence="3 7">4.1.2.4</ecNumber>
    </recommendedName>
</protein>
<dbReference type="InterPro" id="IPR011343">
    <property type="entry name" value="DeoC"/>
</dbReference>
<evidence type="ECO:0000256" key="4">
    <source>
        <dbReference type="ARBA" id="ARBA00023239"/>
    </source>
</evidence>
<dbReference type="GO" id="GO:0009264">
    <property type="term" value="P:deoxyribonucleotide catabolic process"/>
    <property type="evidence" value="ECO:0007669"/>
    <property type="project" value="UniProtKB-UniRule"/>
</dbReference>
<comment type="pathway">
    <text evidence="1">Carbohydrate degradation; 2-deoxy-D-ribose 1-phosphate degradation; D-glyceraldehyde 3-phosphate and acetaldehyde from 2-deoxy-alpha-D-ribose 1-phosphate: step 2/2.</text>
</comment>
<comment type="similarity">
    <text evidence="2">Belongs to the DeoC/FbaB aldolase family. DeoC type 2 subfamily.</text>
</comment>
<dbReference type="HOGENOM" id="CLU_053595_3_0_10"/>
<dbReference type="SUPFAM" id="SSF51569">
    <property type="entry name" value="Aldolase"/>
    <property type="match status" value="1"/>
</dbReference>
<evidence type="ECO:0000256" key="2">
    <source>
        <dbReference type="ARBA" id="ARBA00009473"/>
    </source>
</evidence>
<dbReference type="InterPro" id="IPR002915">
    <property type="entry name" value="DeoC/FbaB/LacD_aldolase"/>
</dbReference>
<dbReference type="SMART" id="SM01133">
    <property type="entry name" value="DeoC"/>
    <property type="match status" value="1"/>
</dbReference>
<evidence type="ECO:0000256" key="3">
    <source>
        <dbReference type="ARBA" id="ARBA00012515"/>
    </source>
</evidence>
<dbReference type="CDD" id="cd00959">
    <property type="entry name" value="DeoC"/>
    <property type="match status" value="1"/>
</dbReference>
<dbReference type="Proteomes" id="UP000002772">
    <property type="component" value="Unassembled WGS sequence"/>
</dbReference>
<keyword evidence="5" id="KW-0704">Schiff base</keyword>
<dbReference type="OrthoDB" id="9778711at2"/>
<dbReference type="PANTHER" id="PTHR10889:SF3">
    <property type="entry name" value="DEOXYRIBOSE-PHOSPHATE ALDOLASE"/>
    <property type="match status" value="1"/>
</dbReference>
<dbReference type="eggNOG" id="COG0274">
    <property type="taxonomic scope" value="Bacteria"/>
</dbReference>
<dbReference type="GO" id="GO:0005737">
    <property type="term" value="C:cytoplasm"/>
    <property type="evidence" value="ECO:0007669"/>
    <property type="project" value="InterPro"/>
</dbReference>
<evidence type="ECO:0000256" key="1">
    <source>
        <dbReference type="ARBA" id="ARBA00004816"/>
    </source>
</evidence>
<dbReference type="GO" id="GO:0016052">
    <property type="term" value="P:carbohydrate catabolic process"/>
    <property type="evidence" value="ECO:0007669"/>
    <property type="project" value="TreeGrafter"/>
</dbReference>
<dbReference type="NCBIfam" id="TIGR00126">
    <property type="entry name" value="deoC"/>
    <property type="match status" value="1"/>
</dbReference>
<accession>F8NCE1</accession>